<dbReference type="VEuPathDB" id="TriTrypDB:LDHU3_30.4920"/>
<organism evidence="1 2">
    <name type="scientific">Leishmania donovani</name>
    <dbReference type="NCBI Taxonomy" id="5661"/>
    <lineage>
        <taxon>Eukaryota</taxon>
        <taxon>Discoba</taxon>
        <taxon>Euglenozoa</taxon>
        <taxon>Kinetoplastea</taxon>
        <taxon>Metakinetoplastina</taxon>
        <taxon>Trypanosomatida</taxon>
        <taxon>Trypanosomatidae</taxon>
        <taxon>Leishmaniinae</taxon>
        <taxon>Leishmania</taxon>
    </lineage>
</organism>
<protein>
    <submittedName>
        <fullName evidence="1">CYC2-like protein, putative</fullName>
    </submittedName>
</protein>
<dbReference type="SUPFAM" id="SSF47954">
    <property type="entry name" value="Cyclin-like"/>
    <property type="match status" value="1"/>
</dbReference>
<sequence length="253" mass="28339">MPLRACVYRTPAQARLVEVVSGYVQHLMDVQASRCTETALDGHVIPPPNAKYPSHDFFCATHAPAISVKRYTERLVTYMHCSPEAFVFAVAYLRRLVLSGFPVHMRSIHRLLLTAVLVALKCRDDVYYHMSFYAEVGGVTTKDLRIMEIRFLSDLIRFEGEVSLADYHVVMVDIMRVTERRMITNINGKTELCNRCGMSAGAFTTSTPGDLGCLHCKGDAFAQSWTSECELFWGPLNSAFSLPAGEVRKTLSC</sequence>
<keyword evidence="2" id="KW-1185">Reference proteome</keyword>
<dbReference type="EMBL" id="CP029529">
    <property type="protein sequence ID" value="AYU81167.1"/>
    <property type="molecule type" value="Genomic_DNA"/>
</dbReference>
<accession>A0A3Q8IJQ6</accession>
<evidence type="ECO:0000313" key="1">
    <source>
        <dbReference type="EMBL" id="AYU81167.1"/>
    </source>
</evidence>
<dbReference type="Proteomes" id="UP000274082">
    <property type="component" value="Chromosome 30"/>
</dbReference>
<dbReference type="AlphaFoldDB" id="A0A3Q8IJQ6"/>
<dbReference type="Pfam" id="PF08613">
    <property type="entry name" value="Cyclin"/>
    <property type="match status" value="1"/>
</dbReference>
<evidence type="ECO:0000313" key="2">
    <source>
        <dbReference type="Proteomes" id="UP000274082"/>
    </source>
</evidence>
<dbReference type="InterPro" id="IPR013922">
    <property type="entry name" value="Cyclin_PHO80-like"/>
</dbReference>
<name>A0A3Q8IJQ6_LEIDO</name>
<gene>
    <name evidence="1" type="ORF">LdCL_300042300</name>
</gene>
<dbReference type="VEuPathDB" id="TriTrypDB:LdBPK_303690.1"/>
<dbReference type="PANTHER" id="PTHR15615:SF95">
    <property type="entry name" value="CYCLIN"/>
    <property type="match status" value="1"/>
</dbReference>
<proteinExistence type="predicted"/>
<dbReference type="PANTHER" id="PTHR15615">
    <property type="match status" value="1"/>
</dbReference>
<dbReference type="InterPro" id="IPR036915">
    <property type="entry name" value="Cyclin-like_sf"/>
</dbReference>
<dbReference type="VEuPathDB" id="TriTrypDB:LdCL_300042300"/>
<dbReference type="GO" id="GO:0019901">
    <property type="term" value="F:protein kinase binding"/>
    <property type="evidence" value="ECO:0007669"/>
    <property type="project" value="InterPro"/>
</dbReference>
<reference evidence="1 2" key="1">
    <citation type="journal article" date="2018" name="Sci. Rep.">
        <title>A complete Leishmania donovani reference genome identifies novel genetic variations associated with virulence.</title>
        <authorList>
            <person name="Lypaczewski P."/>
            <person name="Hoshizaki J."/>
            <person name="Zhang W.-W."/>
            <person name="McCall L.-I."/>
            <person name="Torcivia-Rodriguez J."/>
            <person name="Simonyan V."/>
            <person name="Kaur A."/>
            <person name="Dewar K."/>
            <person name="Matlashewski G."/>
        </authorList>
    </citation>
    <scope>NUCLEOTIDE SEQUENCE [LARGE SCALE GENOMIC DNA]</scope>
    <source>
        <strain evidence="1 2">LdCL</strain>
    </source>
</reference>
<dbReference type="OrthoDB" id="337735at2759"/>
<dbReference type="Gene3D" id="1.10.472.10">
    <property type="entry name" value="Cyclin-like"/>
    <property type="match status" value="1"/>
</dbReference>